<comment type="subcellular location">
    <subcellularLocation>
        <location evidence="1">Cell inner membrane</location>
        <topology evidence="1">Multi-pass membrane protein</topology>
    </subcellularLocation>
</comment>
<keyword evidence="2" id="KW-0813">Transport</keyword>
<keyword evidence="4" id="KW-0997">Cell inner membrane</keyword>
<reference evidence="10" key="1">
    <citation type="submission" date="2020-02" db="EMBL/GenBank/DDBJ databases">
        <authorList>
            <person name="Meier V. D."/>
        </authorList>
    </citation>
    <scope>NUCLEOTIDE SEQUENCE</scope>
    <source>
        <strain evidence="10">AVDCRST_MAG90</strain>
    </source>
</reference>
<dbReference type="SUPFAM" id="SSF103473">
    <property type="entry name" value="MFS general substrate transporter"/>
    <property type="match status" value="1"/>
</dbReference>
<sequence length="176" mass="18573">MGLARLGVRARLSALYAASFAGIGVYMPFFPLWLEHRALSVSQIGLVLALPVMVRIIVTAPLMGLIDRSTGMRRLMIAAHLALILVYAGLAWTEGVWLIALLVVAMAAAQAPIIPTADLVVMESVRRNPGLDYGRLRLWGSITFLIASVASGYLLGALDPDVVIGVLAGLAAVGLG</sequence>
<dbReference type="NCBIfam" id="NF037955">
    <property type="entry name" value="mfs"/>
    <property type="match status" value="1"/>
</dbReference>
<keyword evidence="3" id="KW-1003">Cell membrane</keyword>
<feature type="non-terminal residue" evidence="10">
    <location>
        <position position="176"/>
    </location>
</feature>
<keyword evidence="6 8" id="KW-1133">Transmembrane helix</keyword>
<feature type="transmembrane region" description="Helical" evidence="8">
    <location>
        <begin position="75"/>
        <end position="92"/>
    </location>
</feature>
<feature type="transmembrane region" description="Helical" evidence="8">
    <location>
        <begin position="138"/>
        <end position="158"/>
    </location>
</feature>
<keyword evidence="5 8" id="KW-0812">Transmembrane</keyword>
<dbReference type="InterPro" id="IPR024989">
    <property type="entry name" value="MFS_assoc_dom"/>
</dbReference>
<protein>
    <submittedName>
        <fullName evidence="10">Probable 3-phenylpropionic acid transporter</fullName>
    </submittedName>
</protein>
<feature type="transmembrane region" description="Helical" evidence="8">
    <location>
        <begin position="12"/>
        <end position="34"/>
    </location>
</feature>
<accession>A0A6J4M6K4</accession>
<dbReference type="PANTHER" id="PTHR23522:SF10">
    <property type="entry name" value="3-PHENYLPROPIONIC ACID TRANSPORTER-RELATED"/>
    <property type="match status" value="1"/>
</dbReference>
<dbReference type="GO" id="GO:0005886">
    <property type="term" value="C:plasma membrane"/>
    <property type="evidence" value="ECO:0007669"/>
    <property type="project" value="UniProtKB-SubCell"/>
</dbReference>
<evidence type="ECO:0000256" key="8">
    <source>
        <dbReference type="SAM" id="Phobius"/>
    </source>
</evidence>
<evidence type="ECO:0000313" key="10">
    <source>
        <dbReference type="EMBL" id="CAA9350197.1"/>
    </source>
</evidence>
<name>A0A6J4M6K4_9HYPH</name>
<dbReference type="GO" id="GO:0015528">
    <property type="term" value="F:lactose:proton symporter activity"/>
    <property type="evidence" value="ECO:0007669"/>
    <property type="project" value="TreeGrafter"/>
</dbReference>
<keyword evidence="7 8" id="KW-0472">Membrane</keyword>
<feature type="transmembrane region" description="Helical" evidence="8">
    <location>
        <begin position="40"/>
        <end position="63"/>
    </location>
</feature>
<dbReference type="InterPro" id="IPR036259">
    <property type="entry name" value="MFS_trans_sf"/>
</dbReference>
<evidence type="ECO:0000256" key="2">
    <source>
        <dbReference type="ARBA" id="ARBA00022448"/>
    </source>
</evidence>
<dbReference type="Pfam" id="PF12832">
    <property type="entry name" value="MFS_1_like"/>
    <property type="match status" value="1"/>
</dbReference>
<gene>
    <name evidence="10" type="ORF">AVDCRST_MAG90-2388</name>
</gene>
<evidence type="ECO:0000256" key="6">
    <source>
        <dbReference type="ARBA" id="ARBA00022989"/>
    </source>
</evidence>
<dbReference type="Gene3D" id="1.20.1250.20">
    <property type="entry name" value="MFS general substrate transporter like domains"/>
    <property type="match status" value="1"/>
</dbReference>
<organism evidence="10">
    <name type="scientific">uncultured Microvirga sp</name>
    <dbReference type="NCBI Taxonomy" id="412392"/>
    <lineage>
        <taxon>Bacteria</taxon>
        <taxon>Pseudomonadati</taxon>
        <taxon>Pseudomonadota</taxon>
        <taxon>Alphaproteobacteria</taxon>
        <taxon>Hyphomicrobiales</taxon>
        <taxon>Methylobacteriaceae</taxon>
        <taxon>Microvirga</taxon>
        <taxon>environmental samples</taxon>
    </lineage>
</organism>
<dbReference type="GO" id="GO:0030395">
    <property type="term" value="F:lactose binding"/>
    <property type="evidence" value="ECO:0007669"/>
    <property type="project" value="TreeGrafter"/>
</dbReference>
<dbReference type="AlphaFoldDB" id="A0A6J4M6K4"/>
<evidence type="ECO:0000256" key="5">
    <source>
        <dbReference type="ARBA" id="ARBA00022692"/>
    </source>
</evidence>
<evidence type="ECO:0000256" key="7">
    <source>
        <dbReference type="ARBA" id="ARBA00023136"/>
    </source>
</evidence>
<evidence type="ECO:0000259" key="9">
    <source>
        <dbReference type="Pfam" id="PF12832"/>
    </source>
</evidence>
<feature type="transmembrane region" description="Helical" evidence="8">
    <location>
        <begin position="98"/>
        <end position="117"/>
    </location>
</feature>
<dbReference type="InterPro" id="IPR026032">
    <property type="entry name" value="HcaT-like"/>
</dbReference>
<evidence type="ECO:0000256" key="1">
    <source>
        <dbReference type="ARBA" id="ARBA00004429"/>
    </source>
</evidence>
<proteinExistence type="predicted"/>
<feature type="domain" description="Major facilitator superfamily associated" evidence="9">
    <location>
        <begin position="11"/>
        <end position="163"/>
    </location>
</feature>
<evidence type="ECO:0000256" key="4">
    <source>
        <dbReference type="ARBA" id="ARBA00022519"/>
    </source>
</evidence>
<dbReference type="EMBL" id="CADCUC010000478">
    <property type="protein sequence ID" value="CAA9350197.1"/>
    <property type="molecule type" value="Genomic_DNA"/>
</dbReference>
<evidence type="ECO:0000256" key="3">
    <source>
        <dbReference type="ARBA" id="ARBA00022475"/>
    </source>
</evidence>
<dbReference type="PANTHER" id="PTHR23522">
    <property type="entry name" value="BLL5896 PROTEIN"/>
    <property type="match status" value="1"/>
</dbReference>